<proteinExistence type="predicted"/>
<feature type="compositionally biased region" description="Polar residues" evidence="1">
    <location>
        <begin position="1"/>
        <end position="15"/>
    </location>
</feature>
<feature type="region of interest" description="Disordered" evidence="1">
    <location>
        <begin position="57"/>
        <end position="78"/>
    </location>
</feature>
<feature type="non-terminal residue" evidence="2">
    <location>
        <position position="1"/>
    </location>
</feature>
<evidence type="ECO:0000256" key="1">
    <source>
        <dbReference type="SAM" id="MobiDB-lite"/>
    </source>
</evidence>
<dbReference type="EMBL" id="CAJVQB010010897">
    <property type="protein sequence ID" value="CAG8743707.1"/>
    <property type="molecule type" value="Genomic_DNA"/>
</dbReference>
<sequence length="78" mass="8978">NVNESDGQNVESNEPVTDPLISDNRPCPDTSMHVRVEDEDLEHIDLDYVEEEYLAMNKEKNIDEEVSTDSKKKGRSKR</sequence>
<comment type="caution">
    <text evidence="2">The sequence shown here is derived from an EMBL/GenBank/DDBJ whole genome shotgun (WGS) entry which is preliminary data.</text>
</comment>
<dbReference type="Proteomes" id="UP000789901">
    <property type="component" value="Unassembled WGS sequence"/>
</dbReference>
<protein>
    <submittedName>
        <fullName evidence="2">12677_t:CDS:1</fullName>
    </submittedName>
</protein>
<keyword evidence="3" id="KW-1185">Reference proteome</keyword>
<feature type="region of interest" description="Disordered" evidence="1">
    <location>
        <begin position="1"/>
        <end position="35"/>
    </location>
</feature>
<evidence type="ECO:0000313" key="3">
    <source>
        <dbReference type="Proteomes" id="UP000789901"/>
    </source>
</evidence>
<evidence type="ECO:0000313" key="2">
    <source>
        <dbReference type="EMBL" id="CAG8743707.1"/>
    </source>
</evidence>
<accession>A0ABN7V9W0</accession>
<organism evidence="2 3">
    <name type="scientific">Gigaspora margarita</name>
    <dbReference type="NCBI Taxonomy" id="4874"/>
    <lineage>
        <taxon>Eukaryota</taxon>
        <taxon>Fungi</taxon>
        <taxon>Fungi incertae sedis</taxon>
        <taxon>Mucoromycota</taxon>
        <taxon>Glomeromycotina</taxon>
        <taxon>Glomeromycetes</taxon>
        <taxon>Diversisporales</taxon>
        <taxon>Gigasporaceae</taxon>
        <taxon>Gigaspora</taxon>
    </lineage>
</organism>
<feature type="compositionally biased region" description="Basic and acidic residues" evidence="1">
    <location>
        <begin position="57"/>
        <end position="71"/>
    </location>
</feature>
<reference evidence="2 3" key="1">
    <citation type="submission" date="2021-06" db="EMBL/GenBank/DDBJ databases">
        <authorList>
            <person name="Kallberg Y."/>
            <person name="Tangrot J."/>
            <person name="Rosling A."/>
        </authorList>
    </citation>
    <scope>NUCLEOTIDE SEQUENCE [LARGE SCALE GENOMIC DNA]</scope>
    <source>
        <strain evidence="2 3">120-4 pot B 10/14</strain>
    </source>
</reference>
<name>A0ABN7V9W0_GIGMA</name>
<gene>
    <name evidence="2" type="ORF">GMARGA_LOCUS15649</name>
</gene>